<sequence>MHKSTENQLLVYLAVTVWISCLTNFTTITLDLYPVTFTSNVACKLMSFGNVSAISSSLVMVFILTIDRFFTVYEPFQTWKLTPLRCKLFTAGLFALTCGSSIPHLFMAEVKEIDLQIIEANVTFKGHQCEITVTGDFCWLSTASYIVKIVDVALILQAPS</sequence>
<keyword evidence="4 5" id="KW-0472">Membrane</keyword>
<comment type="subcellular location">
    <subcellularLocation>
        <location evidence="1">Membrane</location>
    </subcellularLocation>
</comment>
<evidence type="ECO:0000256" key="1">
    <source>
        <dbReference type="ARBA" id="ARBA00004370"/>
    </source>
</evidence>
<dbReference type="GO" id="GO:0016020">
    <property type="term" value="C:membrane"/>
    <property type="evidence" value="ECO:0007669"/>
    <property type="project" value="UniProtKB-SubCell"/>
</dbReference>
<protein>
    <recommendedName>
        <fullName evidence="6">G-protein coupled receptors family 1 profile domain-containing protein</fullName>
    </recommendedName>
</protein>
<dbReference type="AlphaFoldDB" id="A0A9D4FCQ7"/>
<dbReference type="SUPFAM" id="SSF81321">
    <property type="entry name" value="Family A G protein-coupled receptor-like"/>
    <property type="match status" value="1"/>
</dbReference>
<comment type="caution">
    <text evidence="8">The sequence shown here is derived from an EMBL/GenBank/DDBJ whole genome shotgun (WGS) entry which is preliminary data.</text>
</comment>
<dbReference type="EMBL" id="JAIWYP010000007">
    <property type="protein sequence ID" value="KAH3795356.1"/>
    <property type="molecule type" value="Genomic_DNA"/>
</dbReference>
<dbReference type="InterPro" id="IPR017452">
    <property type="entry name" value="GPCR_Rhodpsn_7TM"/>
</dbReference>
<name>A0A9D4FCQ7_DREPO</name>
<evidence type="ECO:0000313" key="9">
    <source>
        <dbReference type="Proteomes" id="UP000828390"/>
    </source>
</evidence>
<dbReference type="Proteomes" id="UP000828390">
    <property type="component" value="Unassembled WGS sequence"/>
</dbReference>
<evidence type="ECO:0000313" key="8">
    <source>
        <dbReference type="EMBL" id="KAH3795391.1"/>
    </source>
</evidence>
<keyword evidence="2 5" id="KW-0812">Transmembrane</keyword>
<evidence type="ECO:0000256" key="4">
    <source>
        <dbReference type="ARBA" id="ARBA00023136"/>
    </source>
</evidence>
<feature type="transmembrane region" description="Helical" evidence="5">
    <location>
        <begin position="48"/>
        <end position="67"/>
    </location>
</feature>
<evidence type="ECO:0000256" key="3">
    <source>
        <dbReference type="ARBA" id="ARBA00022989"/>
    </source>
</evidence>
<gene>
    <name evidence="7" type="ORF">DPMN_148906</name>
    <name evidence="8" type="ORF">DPMN_148941</name>
</gene>
<dbReference type="PROSITE" id="PS00237">
    <property type="entry name" value="G_PROTEIN_RECEP_F1_1"/>
    <property type="match status" value="1"/>
</dbReference>
<dbReference type="InterPro" id="IPR000276">
    <property type="entry name" value="GPCR_Rhodpsn"/>
</dbReference>
<feature type="transmembrane region" description="Helical" evidence="5">
    <location>
        <begin position="9"/>
        <end position="28"/>
    </location>
</feature>
<keyword evidence="9" id="KW-1185">Reference proteome</keyword>
<evidence type="ECO:0000313" key="7">
    <source>
        <dbReference type="EMBL" id="KAH3795356.1"/>
    </source>
</evidence>
<dbReference type="PROSITE" id="PS50262">
    <property type="entry name" value="G_PROTEIN_RECEP_F1_2"/>
    <property type="match status" value="1"/>
</dbReference>
<dbReference type="GO" id="GO:0004930">
    <property type="term" value="F:G protein-coupled receptor activity"/>
    <property type="evidence" value="ECO:0007669"/>
    <property type="project" value="InterPro"/>
</dbReference>
<proteinExistence type="predicted"/>
<reference evidence="8" key="1">
    <citation type="journal article" date="2019" name="bioRxiv">
        <title>The Genome of the Zebra Mussel, Dreissena polymorpha: A Resource for Invasive Species Research.</title>
        <authorList>
            <person name="McCartney M.A."/>
            <person name="Auch B."/>
            <person name="Kono T."/>
            <person name="Mallez S."/>
            <person name="Zhang Y."/>
            <person name="Obille A."/>
            <person name="Becker A."/>
            <person name="Abrahante J.E."/>
            <person name="Garbe J."/>
            <person name="Badalamenti J.P."/>
            <person name="Herman A."/>
            <person name="Mangelson H."/>
            <person name="Liachko I."/>
            <person name="Sullivan S."/>
            <person name="Sone E.D."/>
            <person name="Koren S."/>
            <person name="Silverstein K.A.T."/>
            <person name="Beckman K.B."/>
            <person name="Gohl D.M."/>
        </authorList>
    </citation>
    <scope>NUCLEOTIDE SEQUENCE</scope>
    <source>
        <strain evidence="8">Duluth1</strain>
        <tissue evidence="8">Whole animal</tissue>
    </source>
</reference>
<dbReference type="PROSITE" id="PS51257">
    <property type="entry name" value="PROKAR_LIPOPROTEIN"/>
    <property type="match status" value="1"/>
</dbReference>
<dbReference type="Pfam" id="PF00001">
    <property type="entry name" value="7tm_1"/>
    <property type="match status" value="1"/>
</dbReference>
<feature type="domain" description="G-protein coupled receptors family 1 profile" evidence="6">
    <location>
        <begin position="1"/>
        <end position="160"/>
    </location>
</feature>
<dbReference type="Gene3D" id="1.20.1070.10">
    <property type="entry name" value="Rhodopsin 7-helix transmembrane proteins"/>
    <property type="match status" value="1"/>
</dbReference>
<organism evidence="8 9">
    <name type="scientific">Dreissena polymorpha</name>
    <name type="common">Zebra mussel</name>
    <name type="synonym">Mytilus polymorpha</name>
    <dbReference type="NCBI Taxonomy" id="45954"/>
    <lineage>
        <taxon>Eukaryota</taxon>
        <taxon>Metazoa</taxon>
        <taxon>Spiralia</taxon>
        <taxon>Lophotrochozoa</taxon>
        <taxon>Mollusca</taxon>
        <taxon>Bivalvia</taxon>
        <taxon>Autobranchia</taxon>
        <taxon>Heteroconchia</taxon>
        <taxon>Euheterodonta</taxon>
        <taxon>Imparidentia</taxon>
        <taxon>Neoheterodontei</taxon>
        <taxon>Myida</taxon>
        <taxon>Dreissenoidea</taxon>
        <taxon>Dreissenidae</taxon>
        <taxon>Dreissena</taxon>
    </lineage>
</organism>
<evidence type="ECO:0000256" key="5">
    <source>
        <dbReference type="SAM" id="Phobius"/>
    </source>
</evidence>
<accession>A0A9D4FCQ7</accession>
<reference evidence="8" key="2">
    <citation type="submission" date="2020-11" db="EMBL/GenBank/DDBJ databases">
        <authorList>
            <person name="McCartney M.A."/>
            <person name="Auch B."/>
            <person name="Kono T."/>
            <person name="Mallez S."/>
            <person name="Becker A."/>
            <person name="Gohl D.M."/>
            <person name="Silverstein K.A.T."/>
            <person name="Koren S."/>
            <person name="Bechman K.B."/>
            <person name="Herman A."/>
            <person name="Abrahante J.E."/>
            <person name="Garbe J."/>
        </authorList>
    </citation>
    <scope>NUCLEOTIDE SEQUENCE</scope>
    <source>
        <strain evidence="8">Duluth1</strain>
        <tissue evidence="8">Whole animal</tissue>
    </source>
</reference>
<dbReference type="EMBL" id="JAIWYP010000007">
    <property type="protein sequence ID" value="KAH3795391.1"/>
    <property type="molecule type" value="Genomic_DNA"/>
</dbReference>
<evidence type="ECO:0000259" key="6">
    <source>
        <dbReference type="PROSITE" id="PS50262"/>
    </source>
</evidence>
<evidence type="ECO:0000256" key="2">
    <source>
        <dbReference type="ARBA" id="ARBA00022692"/>
    </source>
</evidence>
<keyword evidence="3 5" id="KW-1133">Transmembrane helix</keyword>